<protein>
    <submittedName>
        <fullName evidence="1">16647_t:CDS:1</fullName>
    </submittedName>
</protein>
<proteinExistence type="predicted"/>
<dbReference type="Proteomes" id="UP000789366">
    <property type="component" value="Unassembled WGS sequence"/>
</dbReference>
<name>A0ACA9KQP4_9GLOM</name>
<reference evidence="1" key="1">
    <citation type="submission" date="2021-06" db="EMBL/GenBank/DDBJ databases">
        <authorList>
            <person name="Kallberg Y."/>
            <person name="Tangrot J."/>
            <person name="Rosling A."/>
        </authorList>
    </citation>
    <scope>NUCLEOTIDE SEQUENCE</scope>
    <source>
        <strain evidence="1">28 12/20/2015</strain>
    </source>
</reference>
<keyword evidence="2" id="KW-1185">Reference proteome</keyword>
<organism evidence="1 2">
    <name type="scientific">Cetraspora pellucida</name>
    <dbReference type="NCBI Taxonomy" id="1433469"/>
    <lineage>
        <taxon>Eukaryota</taxon>
        <taxon>Fungi</taxon>
        <taxon>Fungi incertae sedis</taxon>
        <taxon>Mucoromycota</taxon>
        <taxon>Glomeromycotina</taxon>
        <taxon>Glomeromycetes</taxon>
        <taxon>Diversisporales</taxon>
        <taxon>Gigasporaceae</taxon>
        <taxon>Cetraspora</taxon>
    </lineage>
</organism>
<evidence type="ECO:0000313" key="1">
    <source>
        <dbReference type="EMBL" id="CAG8487853.1"/>
    </source>
</evidence>
<sequence>MEYADRGDLRACLTESKLDWTERLQILTDISFSLHNIHQSQYMHKDLHSGNILCKAHSVRDAVVSYISDLGLSNVHASLVERANQKDNYHEEDEADDSTLQIHPEAVYTCRIMDLGNLNEIGAVEEENDEENAYEENDEDNAYEE</sequence>
<dbReference type="EMBL" id="CAJVPW010001592">
    <property type="protein sequence ID" value="CAG8487853.1"/>
    <property type="molecule type" value="Genomic_DNA"/>
</dbReference>
<gene>
    <name evidence="1" type="ORF">SPELUC_LOCUS2420</name>
</gene>
<evidence type="ECO:0000313" key="2">
    <source>
        <dbReference type="Proteomes" id="UP000789366"/>
    </source>
</evidence>
<comment type="caution">
    <text evidence="1">The sequence shown here is derived from an EMBL/GenBank/DDBJ whole genome shotgun (WGS) entry which is preliminary data.</text>
</comment>
<accession>A0ACA9KQP4</accession>